<feature type="domain" description="Lipid-binding serum glycoprotein N-terminal" evidence="4">
    <location>
        <begin position="47"/>
        <end position="213"/>
    </location>
</feature>
<keyword evidence="3" id="KW-0732">Signal</keyword>
<comment type="subcellular location">
    <subcellularLocation>
        <location evidence="1">Secreted</location>
    </subcellularLocation>
</comment>
<dbReference type="Pfam" id="PF01273">
    <property type="entry name" value="LBP_BPI_CETP"/>
    <property type="match status" value="1"/>
</dbReference>
<dbReference type="PANTHER" id="PTHR47736">
    <property type="entry name" value="BPI FOLD-CONTAINING FAMILY A MEMBER 3"/>
    <property type="match status" value="1"/>
</dbReference>
<name>A0ABQ0EJ31_APOSI</name>
<dbReference type="EMBL" id="BAAFST010000002">
    <property type="protein sequence ID" value="GAB1287082.1"/>
    <property type="molecule type" value="Genomic_DNA"/>
</dbReference>
<proteinExistence type="predicted"/>
<dbReference type="SUPFAM" id="SSF55394">
    <property type="entry name" value="Bactericidal permeability-increasing protein, BPI"/>
    <property type="match status" value="1"/>
</dbReference>
<keyword evidence="2" id="KW-0964">Secreted</keyword>
<keyword evidence="6" id="KW-1185">Reference proteome</keyword>
<dbReference type="PANTHER" id="PTHR47736:SF1">
    <property type="entry name" value="BPI FOLD-CONTAINING FAMILY A MEMBER 3"/>
    <property type="match status" value="1"/>
</dbReference>
<protein>
    <submittedName>
        <fullName evidence="5">BPI fold-containing family A member 3</fullName>
    </submittedName>
</protein>
<reference evidence="5 6" key="1">
    <citation type="submission" date="2024-08" db="EMBL/GenBank/DDBJ databases">
        <title>The draft genome of Apodemus speciosus.</title>
        <authorList>
            <person name="Nabeshima K."/>
            <person name="Suzuki S."/>
            <person name="Onuma M."/>
        </authorList>
    </citation>
    <scope>NUCLEOTIDE SEQUENCE [LARGE SCALE GENOMIC DNA]</scope>
    <source>
        <strain evidence="5">IB14-021</strain>
    </source>
</reference>
<evidence type="ECO:0000256" key="1">
    <source>
        <dbReference type="ARBA" id="ARBA00004613"/>
    </source>
</evidence>
<comment type="caution">
    <text evidence="5">The sequence shown here is derived from an EMBL/GenBank/DDBJ whole genome shotgun (WGS) entry which is preliminary data.</text>
</comment>
<evidence type="ECO:0000259" key="4">
    <source>
        <dbReference type="Pfam" id="PF01273"/>
    </source>
</evidence>
<dbReference type="Proteomes" id="UP001623349">
    <property type="component" value="Unassembled WGS sequence"/>
</dbReference>
<feature type="signal peptide" evidence="3">
    <location>
        <begin position="1"/>
        <end position="22"/>
    </location>
</feature>
<accession>A0ABQ0EJ31</accession>
<sequence>MHLLWRFLVLLLGLLAFPSALPKQPWPGLTKDHKDGRSTLARIIAQGLLQHNAEGRIQSMRLLDRLNVSGTVAPGMVGWLISGMNFQQQQEISINITNVQLDCGGIQMAFPKEWFSANITLEFDIEFKLPFNSNIIKTHARMGLAAESWLEKDEFGRRELVMGRCRMEPSSEAATSPKMKHFLHNLRESLGKVIPDLVESRVCPLIGEILRQLDVKLLKGLVVMGRETDDCS</sequence>
<evidence type="ECO:0000256" key="3">
    <source>
        <dbReference type="SAM" id="SignalP"/>
    </source>
</evidence>
<evidence type="ECO:0000313" key="5">
    <source>
        <dbReference type="EMBL" id="GAB1287082.1"/>
    </source>
</evidence>
<dbReference type="InterPro" id="IPR032946">
    <property type="entry name" value="Bpifa3"/>
</dbReference>
<dbReference type="InterPro" id="IPR017942">
    <property type="entry name" value="Lipid-bd_serum_glycop_N"/>
</dbReference>
<feature type="chain" id="PRO_5046061566" evidence="3">
    <location>
        <begin position="23"/>
        <end position="232"/>
    </location>
</feature>
<dbReference type="InterPro" id="IPR017943">
    <property type="entry name" value="Bactericidal_perm-incr_a/b_dom"/>
</dbReference>
<organism evidence="5 6">
    <name type="scientific">Apodemus speciosus</name>
    <name type="common">Large Japanese field mouse</name>
    <dbReference type="NCBI Taxonomy" id="105296"/>
    <lineage>
        <taxon>Eukaryota</taxon>
        <taxon>Metazoa</taxon>
        <taxon>Chordata</taxon>
        <taxon>Craniata</taxon>
        <taxon>Vertebrata</taxon>
        <taxon>Euteleostomi</taxon>
        <taxon>Mammalia</taxon>
        <taxon>Eutheria</taxon>
        <taxon>Euarchontoglires</taxon>
        <taxon>Glires</taxon>
        <taxon>Rodentia</taxon>
        <taxon>Myomorpha</taxon>
        <taxon>Muroidea</taxon>
        <taxon>Muridae</taxon>
        <taxon>Murinae</taxon>
        <taxon>Apodemus</taxon>
    </lineage>
</organism>
<dbReference type="Gene3D" id="3.15.10.10">
    <property type="entry name" value="Bactericidal permeability-increasing protein, domain 1"/>
    <property type="match status" value="1"/>
</dbReference>
<evidence type="ECO:0000313" key="6">
    <source>
        <dbReference type="Proteomes" id="UP001623349"/>
    </source>
</evidence>
<evidence type="ECO:0000256" key="2">
    <source>
        <dbReference type="ARBA" id="ARBA00022525"/>
    </source>
</evidence>
<gene>
    <name evidence="5" type="ORF">APTSU1_000231200</name>
</gene>